<gene>
    <name evidence="7" type="ORF">B4U79_17489</name>
    <name evidence="6" type="ORF">B4U79_17620</name>
    <name evidence="5" type="ORF">B4U79_17621</name>
</gene>
<dbReference type="InterPro" id="IPR050958">
    <property type="entry name" value="Cell_Adh-Cytoskel_Orgn"/>
</dbReference>
<evidence type="ECO:0000256" key="3">
    <source>
        <dbReference type="ARBA" id="ARBA00023319"/>
    </source>
</evidence>
<dbReference type="GO" id="GO:0030424">
    <property type="term" value="C:axon"/>
    <property type="evidence" value="ECO:0007669"/>
    <property type="project" value="TreeGrafter"/>
</dbReference>
<dbReference type="CDD" id="cd00096">
    <property type="entry name" value="Ig"/>
    <property type="match status" value="1"/>
</dbReference>
<evidence type="ECO:0000256" key="1">
    <source>
        <dbReference type="ARBA" id="ARBA00022729"/>
    </source>
</evidence>
<dbReference type="InterPro" id="IPR013783">
    <property type="entry name" value="Ig-like_fold"/>
</dbReference>
<feature type="domain" description="Ig-like" evidence="4">
    <location>
        <begin position="35"/>
        <end position="113"/>
    </location>
</feature>
<keyword evidence="1" id="KW-0732">Signal</keyword>
<dbReference type="GO" id="GO:0005886">
    <property type="term" value="C:plasma membrane"/>
    <property type="evidence" value="ECO:0007669"/>
    <property type="project" value="TreeGrafter"/>
</dbReference>
<sequence>MMNEMQHLDQKLQQMDHKINQMSQNLENRINSAISERIDLNCAVFGNPKPQVKWTYEDNDLNELKELAFPFKFSEDNQTLTLEYYNYCFFGDYKCQASNRFGGPITKTFKVISHLKPETILYVAKKFDSYSEIECFYRGWPEPRVKLMNSNGEEINFSNGMSFPAKFDFVFSAKANISNDNGKYSCEASNEHGETTSYLEVFDQFPETAPRIYRFFFYFESLSVYFLPIESKYEQKAIIVSNIKKCKLVIQKIERDADNSISEEMKVLVLDRESFNFRYTHLLIPTRNSIFKLNSIYKIKAAILTSKGMGEFSDWYTYITPHVCGQNVSFMHDFVSFISHEEYEGWQKSVPKNFSCKSLISTSHNESICVALTNENQITYYDGVDENHPKLEKNETTGEWPCSTRNQLFFTYHTDEESKGFEIRFMLKSKMDELKNDFSYCY</sequence>
<dbReference type="EMBL" id="NCKU01001486">
    <property type="protein sequence ID" value="RWS12013.1"/>
    <property type="molecule type" value="Genomic_DNA"/>
</dbReference>
<dbReference type="SUPFAM" id="SSF48726">
    <property type="entry name" value="Immunoglobulin"/>
    <property type="match status" value="2"/>
</dbReference>
<reference evidence="5 8" key="1">
    <citation type="journal article" date="2018" name="Gigascience">
        <title>Genomes of trombidid mites reveal novel predicted allergens and laterally-transferred genes associated with secondary metabolism.</title>
        <authorList>
            <person name="Dong X."/>
            <person name="Chaisiri K."/>
            <person name="Xia D."/>
            <person name="Armstrong S.D."/>
            <person name="Fang Y."/>
            <person name="Donnelly M.J."/>
            <person name="Kadowaki T."/>
            <person name="McGarry J.W."/>
            <person name="Darby A.C."/>
            <person name="Makepeace B.L."/>
        </authorList>
    </citation>
    <scope>NUCLEOTIDE SEQUENCE [LARGE SCALE GENOMIC DNA]</scope>
    <source>
        <strain evidence="5">UoL-WK</strain>
    </source>
</reference>
<dbReference type="GO" id="GO:0008046">
    <property type="term" value="F:axon guidance receptor activity"/>
    <property type="evidence" value="ECO:0007669"/>
    <property type="project" value="TreeGrafter"/>
</dbReference>
<dbReference type="AlphaFoldDB" id="A0A3S3PYC7"/>
<accession>A0A3S3PYC7</accession>
<dbReference type="InterPro" id="IPR003598">
    <property type="entry name" value="Ig_sub2"/>
</dbReference>
<dbReference type="PROSITE" id="PS50835">
    <property type="entry name" value="IG_LIKE"/>
    <property type="match status" value="1"/>
</dbReference>
<evidence type="ECO:0000259" key="4">
    <source>
        <dbReference type="PROSITE" id="PS50835"/>
    </source>
</evidence>
<dbReference type="Pfam" id="PF07679">
    <property type="entry name" value="I-set"/>
    <property type="match status" value="1"/>
</dbReference>
<name>A0A3S3PYC7_9ACAR</name>
<dbReference type="GO" id="GO:0043025">
    <property type="term" value="C:neuronal cell body"/>
    <property type="evidence" value="ECO:0007669"/>
    <property type="project" value="TreeGrafter"/>
</dbReference>
<dbReference type="EMBL" id="NCKU01002098">
    <property type="protein sequence ID" value="RWS10428.1"/>
    <property type="molecule type" value="Genomic_DNA"/>
</dbReference>
<dbReference type="GO" id="GO:0007156">
    <property type="term" value="P:homophilic cell adhesion via plasma membrane adhesion molecules"/>
    <property type="evidence" value="ECO:0007669"/>
    <property type="project" value="TreeGrafter"/>
</dbReference>
<evidence type="ECO:0000313" key="8">
    <source>
        <dbReference type="Proteomes" id="UP000285301"/>
    </source>
</evidence>
<protein>
    <submittedName>
        <fullName evidence="5">Follistatin-related protein 5-like protein</fullName>
    </submittedName>
</protein>
<evidence type="ECO:0000313" key="6">
    <source>
        <dbReference type="EMBL" id="RWS10437.1"/>
    </source>
</evidence>
<proteinExistence type="predicted"/>
<reference evidence="5" key="2">
    <citation type="submission" date="2018-11" db="EMBL/GenBank/DDBJ databases">
        <title>Trombidioid mite genomics.</title>
        <authorList>
            <person name="Dong X."/>
        </authorList>
    </citation>
    <scope>NUCLEOTIDE SEQUENCE</scope>
    <source>
        <strain evidence="5">UoL-WK</strain>
    </source>
</reference>
<dbReference type="STRING" id="1965070.A0A3S3PYC7"/>
<dbReference type="InterPro" id="IPR013098">
    <property type="entry name" value="Ig_I-set"/>
</dbReference>
<evidence type="ECO:0000256" key="2">
    <source>
        <dbReference type="ARBA" id="ARBA00023157"/>
    </source>
</evidence>
<evidence type="ECO:0000313" key="7">
    <source>
        <dbReference type="EMBL" id="RWS12013.1"/>
    </source>
</evidence>
<dbReference type="InterPro" id="IPR036179">
    <property type="entry name" value="Ig-like_dom_sf"/>
</dbReference>
<organism evidence="5 8">
    <name type="scientific">Dinothrombium tinctorium</name>
    <dbReference type="NCBI Taxonomy" id="1965070"/>
    <lineage>
        <taxon>Eukaryota</taxon>
        <taxon>Metazoa</taxon>
        <taxon>Ecdysozoa</taxon>
        <taxon>Arthropoda</taxon>
        <taxon>Chelicerata</taxon>
        <taxon>Arachnida</taxon>
        <taxon>Acari</taxon>
        <taxon>Acariformes</taxon>
        <taxon>Trombidiformes</taxon>
        <taxon>Prostigmata</taxon>
        <taxon>Anystina</taxon>
        <taxon>Parasitengona</taxon>
        <taxon>Trombidioidea</taxon>
        <taxon>Trombidiidae</taxon>
        <taxon>Dinothrombium</taxon>
    </lineage>
</organism>
<dbReference type="OrthoDB" id="6335524at2759"/>
<dbReference type="SMART" id="SM00408">
    <property type="entry name" value="IGc2"/>
    <property type="match status" value="2"/>
</dbReference>
<keyword evidence="2" id="KW-1015">Disulfide bond</keyword>
<dbReference type="Proteomes" id="UP000285301">
    <property type="component" value="Unassembled WGS sequence"/>
</dbReference>
<dbReference type="Gene3D" id="2.60.40.10">
    <property type="entry name" value="Immunoglobulins"/>
    <property type="match status" value="2"/>
</dbReference>
<evidence type="ECO:0000313" key="5">
    <source>
        <dbReference type="EMBL" id="RWS10428.1"/>
    </source>
</evidence>
<keyword evidence="3" id="KW-0393">Immunoglobulin domain</keyword>
<dbReference type="PANTHER" id="PTHR45080">
    <property type="entry name" value="CONTACTIN 5"/>
    <property type="match status" value="1"/>
</dbReference>
<keyword evidence="8" id="KW-1185">Reference proteome</keyword>
<dbReference type="InterPro" id="IPR007110">
    <property type="entry name" value="Ig-like_dom"/>
</dbReference>
<dbReference type="GO" id="GO:0050808">
    <property type="term" value="P:synapse organization"/>
    <property type="evidence" value="ECO:0007669"/>
    <property type="project" value="TreeGrafter"/>
</dbReference>
<dbReference type="EMBL" id="NCKU01002094">
    <property type="protein sequence ID" value="RWS10437.1"/>
    <property type="molecule type" value="Genomic_DNA"/>
</dbReference>
<comment type="caution">
    <text evidence="5">The sequence shown here is derived from an EMBL/GenBank/DDBJ whole genome shotgun (WGS) entry which is preliminary data.</text>
</comment>
<dbReference type="PANTHER" id="PTHR45080:SF8">
    <property type="entry name" value="IG-LIKE DOMAIN-CONTAINING PROTEIN"/>
    <property type="match status" value="1"/>
</dbReference>